<dbReference type="EMBL" id="KZ665603">
    <property type="protein sequence ID" value="PPR98735.1"/>
    <property type="molecule type" value="Genomic_DNA"/>
</dbReference>
<accession>A0A2P5X5W2</accession>
<gene>
    <name evidence="1" type="ORF">GOBAR_AA21931</name>
</gene>
<evidence type="ECO:0000313" key="1">
    <source>
        <dbReference type="EMBL" id="PPR98735.1"/>
    </source>
</evidence>
<dbReference type="AlphaFoldDB" id="A0A2P5X5W2"/>
<evidence type="ECO:0000313" key="2">
    <source>
        <dbReference type="Proteomes" id="UP000239757"/>
    </source>
</evidence>
<name>A0A2P5X5W2_GOSBA</name>
<proteinExistence type="predicted"/>
<reference evidence="1 2" key="1">
    <citation type="submission" date="2015-01" db="EMBL/GenBank/DDBJ databases">
        <title>Genome of allotetraploid Gossypium barbadense reveals genomic plasticity and fiber elongation in cotton evolution.</title>
        <authorList>
            <person name="Chen X."/>
            <person name="Liu X."/>
            <person name="Zhao B."/>
            <person name="Zheng H."/>
            <person name="Hu Y."/>
            <person name="Lu G."/>
            <person name="Yang C."/>
            <person name="Chen J."/>
            <person name="Shan C."/>
            <person name="Zhang L."/>
            <person name="Zhou Y."/>
            <person name="Wang L."/>
            <person name="Guo W."/>
            <person name="Bai Y."/>
            <person name="Ruan J."/>
            <person name="Shangguan X."/>
            <person name="Mao Y."/>
            <person name="Jiang J."/>
            <person name="Zhu Y."/>
            <person name="Lei J."/>
            <person name="Kang H."/>
            <person name="Chen S."/>
            <person name="He X."/>
            <person name="Wang R."/>
            <person name="Wang Y."/>
            <person name="Chen J."/>
            <person name="Wang L."/>
            <person name="Yu S."/>
            <person name="Wang B."/>
            <person name="Wei J."/>
            <person name="Song S."/>
            <person name="Lu X."/>
            <person name="Gao Z."/>
            <person name="Gu W."/>
            <person name="Deng X."/>
            <person name="Ma D."/>
            <person name="Wang S."/>
            <person name="Liang W."/>
            <person name="Fang L."/>
            <person name="Cai C."/>
            <person name="Zhu X."/>
            <person name="Zhou B."/>
            <person name="Zhang Y."/>
            <person name="Chen Z."/>
            <person name="Xu S."/>
            <person name="Zhu R."/>
            <person name="Wang S."/>
            <person name="Zhang T."/>
            <person name="Zhao G."/>
        </authorList>
    </citation>
    <scope>NUCLEOTIDE SEQUENCE [LARGE SCALE GENOMIC DNA]</scope>
    <source>
        <strain evidence="2">cv. Xinhai21</strain>
        <tissue evidence="1">Leaf</tissue>
    </source>
</reference>
<sequence length="175" mass="19827">MVALYYGNRSQENAPVQLFAKLVDVELSEDPTPLGEEHGVQDPFTNLSPYLQIHSMVFETDADGDDGYYNIDPFDHEINSDPNIDKVPNEFDDENTNDDENVNASLVGNPIRRIVIHNNPGAHMSLIDPDLTNAVEFSKYPDILPAHRLVVDFEPEEFFVGQKFKTKEKCIFSIK</sequence>
<dbReference type="Proteomes" id="UP000239757">
    <property type="component" value="Unassembled WGS sequence"/>
</dbReference>
<protein>
    <submittedName>
        <fullName evidence="1">Uncharacterized protein</fullName>
    </submittedName>
</protein>
<organism evidence="1 2">
    <name type="scientific">Gossypium barbadense</name>
    <name type="common">Sea Island cotton</name>
    <name type="synonym">Hibiscus barbadensis</name>
    <dbReference type="NCBI Taxonomy" id="3634"/>
    <lineage>
        <taxon>Eukaryota</taxon>
        <taxon>Viridiplantae</taxon>
        <taxon>Streptophyta</taxon>
        <taxon>Embryophyta</taxon>
        <taxon>Tracheophyta</taxon>
        <taxon>Spermatophyta</taxon>
        <taxon>Magnoliopsida</taxon>
        <taxon>eudicotyledons</taxon>
        <taxon>Gunneridae</taxon>
        <taxon>Pentapetalae</taxon>
        <taxon>rosids</taxon>
        <taxon>malvids</taxon>
        <taxon>Malvales</taxon>
        <taxon>Malvaceae</taxon>
        <taxon>Malvoideae</taxon>
        <taxon>Gossypium</taxon>
    </lineage>
</organism>